<keyword evidence="1" id="KW-0732">Signal</keyword>
<sequence>MQKLLVILCLLFSSPVLGQVNVALLHQLVEDSKNEHERQSEAKTNQAKNAINEEVNRNLMGQVTVKYRTLQERFAKLDLLIEAVGLAASANPLLRSIIGHQEQIIFHCQKDPLLIPLALETENLFVKQSYSLMNYLIGLMVSIGDLNQMKVSERRLLLQHVLQELRSINRLASATSQTLASEIRRRSAGNNHPQYPNQTSETVDEILANIQLIKD</sequence>
<feature type="signal peptide" evidence="1">
    <location>
        <begin position="1"/>
        <end position="18"/>
    </location>
</feature>
<evidence type="ECO:0000313" key="3">
    <source>
        <dbReference type="Proteomes" id="UP000649799"/>
    </source>
</evidence>
<name>A0ABX0H4M1_9BACT</name>
<evidence type="ECO:0008006" key="4">
    <source>
        <dbReference type="Google" id="ProtNLM"/>
    </source>
</evidence>
<organism evidence="2 3">
    <name type="scientific">Cyclobacterium plantarum</name>
    <dbReference type="NCBI Taxonomy" id="2716263"/>
    <lineage>
        <taxon>Bacteria</taxon>
        <taxon>Pseudomonadati</taxon>
        <taxon>Bacteroidota</taxon>
        <taxon>Cytophagia</taxon>
        <taxon>Cytophagales</taxon>
        <taxon>Cyclobacteriaceae</taxon>
        <taxon>Cyclobacterium</taxon>
    </lineage>
</organism>
<dbReference type="RefSeq" id="WP_166144280.1">
    <property type="nucleotide sequence ID" value="NZ_JAANYN010000002.1"/>
</dbReference>
<keyword evidence="3" id="KW-1185">Reference proteome</keyword>
<gene>
    <name evidence="2" type="ORF">G9Q97_06400</name>
</gene>
<proteinExistence type="predicted"/>
<reference evidence="2 3" key="1">
    <citation type="submission" date="2020-03" db="EMBL/GenBank/DDBJ databases">
        <title>Cyclobacterium plantarum sp. nov., a marine bacterium isolated from a coastal-marine wetland.</title>
        <authorList>
            <person name="Sanchez-Porro C."/>
            <person name="Ventosa A."/>
            <person name="Amoozegar M."/>
        </authorList>
    </citation>
    <scope>NUCLEOTIDE SEQUENCE [LARGE SCALE GENOMIC DNA]</scope>
    <source>
        <strain evidence="2 3">GBPx2</strain>
    </source>
</reference>
<protein>
    <recommendedName>
        <fullName evidence="4">Plasmid transfer protein</fullName>
    </recommendedName>
</protein>
<feature type="chain" id="PRO_5046875441" description="Plasmid transfer protein" evidence="1">
    <location>
        <begin position="19"/>
        <end position="215"/>
    </location>
</feature>
<dbReference type="EMBL" id="JAANYN010000002">
    <property type="protein sequence ID" value="NHE56442.1"/>
    <property type="molecule type" value="Genomic_DNA"/>
</dbReference>
<comment type="caution">
    <text evidence="2">The sequence shown here is derived from an EMBL/GenBank/DDBJ whole genome shotgun (WGS) entry which is preliminary data.</text>
</comment>
<evidence type="ECO:0000313" key="2">
    <source>
        <dbReference type="EMBL" id="NHE56442.1"/>
    </source>
</evidence>
<dbReference type="Proteomes" id="UP000649799">
    <property type="component" value="Unassembled WGS sequence"/>
</dbReference>
<evidence type="ECO:0000256" key="1">
    <source>
        <dbReference type="SAM" id="SignalP"/>
    </source>
</evidence>
<accession>A0ABX0H4M1</accession>